<gene>
    <name evidence="1" type="ORF">Taro_054941</name>
</gene>
<evidence type="ECO:0000313" key="2">
    <source>
        <dbReference type="Proteomes" id="UP000652761"/>
    </source>
</evidence>
<dbReference type="EMBL" id="NMUH01011761">
    <property type="protein sequence ID" value="MQM21894.1"/>
    <property type="molecule type" value="Genomic_DNA"/>
</dbReference>
<dbReference type="AlphaFoldDB" id="A0A843XQ11"/>
<reference evidence="1" key="1">
    <citation type="submission" date="2017-07" db="EMBL/GenBank/DDBJ databases">
        <title>Taro Niue Genome Assembly and Annotation.</title>
        <authorList>
            <person name="Atibalentja N."/>
            <person name="Keating K."/>
            <person name="Fields C.J."/>
        </authorList>
    </citation>
    <scope>NUCLEOTIDE SEQUENCE</scope>
    <source>
        <strain evidence="1">Niue_2</strain>
        <tissue evidence="1">Leaf</tissue>
    </source>
</reference>
<name>A0A843XQ11_COLES</name>
<protein>
    <submittedName>
        <fullName evidence="1">Uncharacterized protein</fullName>
    </submittedName>
</protein>
<keyword evidence="2" id="KW-1185">Reference proteome</keyword>
<dbReference type="Proteomes" id="UP000652761">
    <property type="component" value="Unassembled WGS sequence"/>
</dbReference>
<organism evidence="1 2">
    <name type="scientific">Colocasia esculenta</name>
    <name type="common">Wild taro</name>
    <name type="synonym">Arum esculentum</name>
    <dbReference type="NCBI Taxonomy" id="4460"/>
    <lineage>
        <taxon>Eukaryota</taxon>
        <taxon>Viridiplantae</taxon>
        <taxon>Streptophyta</taxon>
        <taxon>Embryophyta</taxon>
        <taxon>Tracheophyta</taxon>
        <taxon>Spermatophyta</taxon>
        <taxon>Magnoliopsida</taxon>
        <taxon>Liliopsida</taxon>
        <taxon>Araceae</taxon>
        <taxon>Aroideae</taxon>
        <taxon>Colocasieae</taxon>
        <taxon>Colocasia</taxon>
    </lineage>
</organism>
<sequence>MEILLNWRCSALMASEMPEILLLLSLFSWICSLALHSNLLSSRSVSTCPDLVSTLPGTVSTLPRTSVDTAWD</sequence>
<proteinExistence type="predicted"/>
<accession>A0A843XQ11</accession>
<evidence type="ECO:0000313" key="1">
    <source>
        <dbReference type="EMBL" id="MQM21894.1"/>
    </source>
</evidence>
<comment type="caution">
    <text evidence="1">The sequence shown here is derived from an EMBL/GenBank/DDBJ whole genome shotgun (WGS) entry which is preliminary data.</text>
</comment>